<evidence type="ECO:0000256" key="11">
    <source>
        <dbReference type="RuleBase" id="RU003357"/>
    </source>
</evidence>
<evidence type="ECO:0000256" key="3">
    <source>
        <dbReference type="ARBA" id="ARBA00022452"/>
    </source>
</evidence>
<accession>A0A2Z4GAK1</accession>
<dbReference type="KEGG" id="als:DJ013_07890"/>
<dbReference type="AlphaFoldDB" id="A0A2Z4GAK1"/>
<comment type="similarity">
    <text evidence="10 11">Belongs to the TonB-dependent receptor family.</text>
</comment>
<dbReference type="GO" id="GO:0009279">
    <property type="term" value="C:cell outer membrane"/>
    <property type="evidence" value="ECO:0007669"/>
    <property type="project" value="UniProtKB-SubCell"/>
</dbReference>
<keyword evidence="9 10" id="KW-0998">Cell outer membrane</keyword>
<evidence type="ECO:0008006" key="16">
    <source>
        <dbReference type="Google" id="ProtNLM"/>
    </source>
</evidence>
<evidence type="ECO:0000313" key="15">
    <source>
        <dbReference type="Proteomes" id="UP000249873"/>
    </source>
</evidence>
<gene>
    <name evidence="14" type="ORF">DJ013_07890</name>
</gene>
<dbReference type="Gene3D" id="2.40.170.20">
    <property type="entry name" value="TonB-dependent receptor, beta-barrel domain"/>
    <property type="match status" value="1"/>
</dbReference>
<dbReference type="Gene3D" id="2.170.130.10">
    <property type="entry name" value="TonB-dependent receptor, plug domain"/>
    <property type="match status" value="1"/>
</dbReference>
<evidence type="ECO:0000313" key="14">
    <source>
        <dbReference type="EMBL" id="AWV98098.1"/>
    </source>
</evidence>
<dbReference type="GO" id="GO:0015344">
    <property type="term" value="F:siderophore uptake transmembrane transporter activity"/>
    <property type="evidence" value="ECO:0007669"/>
    <property type="project" value="TreeGrafter"/>
</dbReference>
<dbReference type="PANTHER" id="PTHR30069">
    <property type="entry name" value="TONB-DEPENDENT OUTER MEMBRANE RECEPTOR"/>
    <property type="match status" value="1"/>
</dbReference>
<dbReference type="RefSeq" id="WP_111371200.1">
    <property type="nucleotide sequence ID" value="NZ_CP029480.1"/>
</dbReference>
<protein>
    <recommendedName>
        <fullName evidence="16">TonB-dependent receptor</fullName>
    </recommendedName>
</protein>
<evidence type="ECO:0000256" key="9">
    <source>
        <dbReference type="ARBA" id="ARBA00023237"/>
    </source>
</evidence>
<keyword evidence="4 10" id="KW-0812">Transmembrane</keyword>
<keyword evidence="8" id="KW-0675">Receptor</keyword>
<keyword evidence="3 10" id="KW-1134">Transmembrane beta strand</keyword>
<keyword evidence="5" id="KW-0732">Signal</keyword>
<evidence type="ECO:0000259" key="12">
    <source>
        <dbReference type="Pfam" id="PF00593"/>
    </source>
</evidence>
<evidence type="ECO:0000256" key="2">
    <source>
        <dbReference type="ARBA" id="ARBA00022448"/>
    </source>
</evidence>
<dbReference type="EMBL" id="CP029480">
    <property type="protein sequence ID" value="AWV98098.1"/>
    <property type="molecule type" value="Genomic_DNA"/>
</dbReference>
<evidence type="ECO:0000256" key="6">
    <source>
        <dbReference type="ARBA" id="ARBA00023077"/>
    </source>
</evidence>
<feature type="domain" description="TonB-dependent receptor-like beta-barrel" evidence="12">
    <location>
        <begin position="195"/>
        <end position="612"/>
    </location>
</feature>
<evidence type="ECO:0000259" key="13">
    <source>
        <dbReference type="Pfam" id="PF07715"/>
    </source>
</evidence>
<dbReference type="Pfam" id="PF07715">
    <property type="entry name" value="Plug"/>
    <property type="match status" value="1"/>
</dbReference>
<evidence type="ECO:0000256" key="5">
    <source>
        <dbReference type="ARBA" id="ARBA00022729"/>
    </source>
</evidence>
<comment type="subcellular location">
    <subcellularLocation>
        <location evidence="1 10">Cell outer membrane</location>
        <topology evidence="1 10">Multi-pass membrane protein</topology>
    </subcellularLocation>
</comment>
<dbReference type="PROSITE" id="PS52016">
    <property type="entry name" value="TONB_DEPENDENT_REC_3"/>
    <property type="match status" value="1"/>
</dbReference>
<reference evidence="14 15" key="1">
    <citation type="submission" date="2018-05" db="EMBL/GenBank/DDBJ databases">
        <title>Complete genome sequence of Arcticibacterium luteifluviistationis SM1504T, a cytophagaceae bacterium isolated from Arctic surface seawater.</title>
        <authorList>
            <person name="Li Y."/>
            <person name="Qin Q.-L."/>
        </authorList>
    </citation>
    <scope>NUCLEOTIDE SEQUENCE [LARGE SCALE GENOMIC DNA]</scope>
    <source>
        <strain evidence="14 15">SM1504</strain>
    </source>
</reference>
<feature type="domain" description="TonB-dependent receptor plug" evidence="13">
    <location>
        <begin position="40"/>
        <end position="145"/>
    </location>
</feature>
<dbReference type="InterPro" id="IPR012910">
    <property type="entry name" value="Plug_dom"/>
</dbReference>
<name>A0A2Z4GAK1_9BACT</name>
<dbReference type="GO" id="GO:0044718">
    <property type="term" value="P:siderophore transmembrane transport"/>
    <property type="evidence" value="ECO:0007669"/>
    <property type="project" value="TreeGrafter"/>
</dbReference>
<dbReference type="InterPro" id="IPR000531">
    <property type="entry name" value="Beta-barrel_TonB"/>
</dbReference>
<dbReference type="SUPFAM" id="SSF56935">
    <property type="entry name" value="Porins"/>
    <property type="match status" value="1"/>
</dbReference>
<keyword evidence="7 10" id="KW-0472">Membrane</keyword>
<evidence type="ECO:0000256" key="7">
    <source>
        <dbReference type="ARBA" id="ARBA00023136"/>
    </source>
</evidence>
<dbReference type="InterPro" id="IPR036942">
    <property type="entry name" value="Beta-barrel_TonB_sf"/>
</dbReference>
<dbReference type="Pfam" id="PF00593">
    <property type="entry name" value="TonB_dep_Rec_b-barrel"/>
    <property type="match status" value="1"/>
</dbReference>
<evidence type="ECO:0000256" key="4">
    <source>
        <dbReference type="ARBA" id="ARBA00022692"/>
    </source>
</evidence>
<keyword evidence="15" id="KW-1185">Reference proteome</keyword>
<dbReference type="InterPro" id="IPR037066">
    <property type="entry name" value="Plug_dom_sf"/>
</dbReference>
<evidence type="ECO:0000256" key="1">
    <source>
        <dbReference type="ARBA" id="ARBA00004571"/>
    </source>
</evidence>
<evidence type="ECO:0000256" key="8">
    <source>
        <dbReference type="ARBA" id="ARBA00023170"/>
    </source>
</evidence>
<sequence length="638" mass="71889">MLRIILIMTLVSLHSFGQDSLQLELSEIKVSANINQSEIIKTARNVSVISAEEIAKSPTKTIDGILQYALNVDVRSRSPFGVQADISIRGGHFDQTLVMIDGVKMNDPQTGHHTLNLPIPVELIERIEVLQGGASRVYGPNAFSGLINIITKTSAKGASSVGIAGGENGLYKLDGTLALQGKKTNSFVSLSKVHSDGYSYNTAFDRSSIYAKTTIESKKGFLTLQGGIMDNDFGASNFYHPKFYDQYEETGSRFLALSKTHNFSNKLSGTLIASIRNHKDLYDFNNYIDSPQTYSSVNFHKSNVIDLEWKMRYLSDFGASSVGVEWRQEGIISNRLGDEVSEPKEVKGYSGIFYDKAKIRQNFSAYLEQQKTFGKLMLSGGALLNFNSQFGTKLYPGLDASYAVSTGLSVYGTVNKSLRFPTFTEMYLNTSTVKADPNLLPEKAINYEVGVKRFTSWTNFTASVFYKQTTDAIDKIKRPNLEVPTMENIDNINMAGLELVGQFDLAKKLNNSNFWFQKLQFNYAYLVADRKEIDFQSFYTLNFLKHKFGVGTFYRLTKDVSASVFYTYKLRKGNFQLDGESPLQNYKPVHLVDVRVDYTRKRFKVFVDANNLLNYEYFEFGFVEQPRRWLSGGIKLTF</sequence>
<organism evidence="14 15">
    <name type="scientific">Arcticibacterium luteifluviistationis</name>
    <dbReference type="NCBI Taxonomy" id="1784714"/>
    <lineage>
        <taxon>Bacteria</taxon>
        <taxon>Pseudomonadati</taxon>
        <taxon>Bacteroidota</taxon>
        <taxon>Cytophagia</taxon>
        <taxon>Cytophagales</taxon>
        <taxon>Leadbetterellaceae</taxon>
        <taxon>Arcticibacterium</taxon>
    </lineage>
</organism>
<dbReference type="InterPro" id="IPR039426">
    <property type="entry name" value="TonB-dep_rcpt-like"/>
</dbReference>
<keyword evidence="2 10" id="KW-0813">Transport</keyword>
<dbReference type="PANTHER" id="PTHR30069:SF29">
    <property type="entry name" value="HEMOGLOBIN AND HEMOGLOBIN-HAPTOGLOBIN-BINDING PROTEIN 1-RELATED"/>
    <property type="match status" value="1"/>
</dbReference>
<keyword evidence="6 11" id="KW-0798">TonB box</keyword>
<proteinExistence type="inferred from homology"/>
<evidence type="ECO:0000256" key="10">
    <source>
        <dbReference type="PROSITE-ProRule" id="PRU01360"/>
    </source>
</evidence>
<dbReference type="Proteomes" id="UP000249873">
    <property type="component" value="Chromosome"/>
</dbReference>
<dbReference type="OrthoDB" id="9758472at2"/>